<evidence type="ECO:0000256" key="1">
    <source>
        <dbReference type="SAM" id="Phobius"/>
    </source>
</evidence>
<protein>
    <submittedName>
        <fullName evidence="2">Uncharacterized protein</fullName>
    </submittedName>
</protein>
<dbReference type="Proteomes" id="UP000031586">
    <property type="component" value="Unassembled WGS sequence"/>
</dbReference>
<keyword evidence="1" id="KW-0812">Transmembrane</keyword>
<feature type="transmembrane region" description="Helical" evidence="1">
    <location>
        <begin position="13"/>
        <end position="30"/>
    </location>
</feature>
<keyword evidence="1" id="KW-1133">Transmembrane helix</keyword>
<comment type="caution">
    <text evidence="2">The sequence shown here is derived from an EMBL/GenBank/DDBJ whole genome shotgun (WGS) entry which is preliminary data.</text>
</comment>
<keyword evidence="1" id="KW-0472">Membrane</keyword>
<dbReference type="EMBL" id="JPRD01000072">
    <property type="protein sequence ID" value="KIF46819.1"/>
    <property type="molecule type" value="Genomic_DNA"/>
</dbReference>
<dbReference type="AlphaFoldDB" id="A0A0C1YRX1"/>
<organism evidence="2 3">
    <name type="scientific">Vibrio owensii CAIM 1854 = LMG 25443</name>
    <dbReference type="NCBI Taxonomy" id="1229493"/>
    <lineage>
        <taxon>Bacteria</taxon>
        <taxon>Pseudomonadati</taxon>
        <taxon>Pseudomonadota</taxon>
        <taxon>Gammaproteobacteria</taxon>
        <taxon>Vibrionales</taxon>
        <taxon>Vibrionaceae</taxon>
        <taxon>Vibrio</taxon>
    </lineage>
</organism>
<sequence length="152" mass="16502">MTDLELYSQINETLSILVWPAVTLVVLIAFKKTISGLLARAAGLEGQVGDVSFKLSLQELMQDKVTEAAQLKADGKEEEADSLIKSSSEIISSLYGLSNSDIDELISLSLGEAPKRKWGKTHLVRAGLVELQGGKLTNNGKILVNKYLKQDT</sequence>
<name>A0A0C1YRX1_9VIBR</name>
<reference evidence="2 3" key="1">
    <citation type="submission" date="2014-07" db="EMBL/GenBank/DDBJ databases">
        <title>Unique and conserved regions in Vibrio harveyi and related species in comparison with the shrimp pathogen Vibrio harveyi CAIM 1792.</title>
        <authorList>
            <person name="Espinoza-Valles I."/>
            <person name="Vora G."/>
            <person name="Leekitcharoenphon P."/>
            <person name="Ussery D."/>
            <person name="Hoj L."/>
            <person name="Gomez-Gil B."/>
        </authorList>
    </citation>
    <scope>NUCLEOTIDE SEQUENCE [LARGE SCALE GENOMIC DNA]</scope>
    <source>
        <strain evidence="3">CAIM 1854 / LMG 25443</strain>
    </source>
</reference>
<dbReference type="RefSeq" id="WP_020198212.1">
    <property type="nucleotide sequence ID" value="NZ_BAOH01000323.1"/>
</dbReference>
<evidence type="ECO:0000313" key="3">
    <source>
        <dbReference type="Proteomes" id="UP000031586"/>
    </source>
</evidence>
<accession>A0A0C1YRX1</accession>
<proteinExistence type="predicted"/>
<dbReference type="PATRIC" id="fig|1229493.5.peg.5525"/>
<gene>
    <name evidence="2" type="ORF">H735_28515</name>
</gene>
<evidence type="ECO:0000313" key="2">
    <source>
        <dbReference type="EMBL" id="KIF46819.1"/>
    </source>
</evidence>